<keyword evidence="1 4" id="KW-0378">Hydrolase</keyword>
<dbReference type="GO" id="GO:0016787">
    <property type="term" value="F:hydrolase activity"/>
    <property type="evidence" value="ECO:0007669"/>
    <property type="project" value="UniProtKB-KW"/>
</dbReference>
<name>A0A4Z0C242_9BURK</name>
<evidence type="ECO:0000313" key="5">
    <source>
        <dbReference type="Proteomes" id="UP000297564"/>
    </source>
</evidence>
<keyword evidence="5" id="KW-1185">Reference proteome</keyword>
<dbReference type="Proteomes" id="UP000297564">
    <property type="component" value="Unassembled WGS sequence"/>
</dbReference>
<gene>
    <name evidence="4" type="ORF">EZ242_04550</name>
</gene>
<evidence type="ECO:0000313" key="4">
    <source>
        <dbReference type="EMBL" id="TFZ05022.1"/>
    </source>
</evidence>
<evidence type="ECO:0000256" key="1">
    <source>
        <dbReference type="ARBA" id="ARBA00022801"/>
    </source>
</evidence>
<dbReference type="AlphaFoldDB" id="A0A4Z0C242"/>
<dbReference type="PANTHER" id="PTHR43283:SF11">
    <property type="entry name" value="BETA-LACTAMASE-RELATED DOMAIN-CONTAINING PROTEIN"/>
    <property type="match status" value="1"/>
</dbReference>
<evidence type="ECO:0000259" key="3">
    <source>
        <dbReference type="Pfam" id="PF00144"/>
    </source>
</evidence>
<protein>
    <submittedName>
        <fullName evidence="4">Class C beta-lactamase-related serine hydrolase</fullName>
    </submittedName>
</protein>
<dbReference type="SUPFAM" id="SSF56601">
    <property type="entry name" value="beta-lactamase/transpeptidase-like"/>
    <property type="match status" value="1"/>
</dbReference>
<proteinExistence type="predicted"/>
<comment type="caution">
    <text evidence="4">The sequence shown here is derived from an EMBL/GenBank/DDBJ whole genome shotgun (WGS) entry which is preliminary data.</text>
</comment>
<dbReference type="RefSeq" id="WP_135283905.1">
    <property type="nucleotide sequence ID" value="NZ_SMLL01000001.1"/>
</dbReference>
<dbReference type="OrthoDB" id="8582986at2"/>
<dbReference type="InterPro" id="IPR001466">
    <property type="entry name" value="Beta-lactam-related"/>
</dbReference>
<feature type="domain" description="Beta-lactamase-related" evidence="3">
    <location>
        <begin position="80"/>
        <end position="352"/>
    </location>
</feature>
<dbReference type="EMBL" id="SMLL01000001">
    <property type="protein sequence ID" value="TFZ05022.1"/>
    <property type="molecule type" value="Genomic_DNA"/>
</dbReference>
<dbReference type="InterPro" id="IPR012338">
    <property type="entry name" value="Beta-lactam/transpept-like"/>
</dbReference>
<organism evidence="4 5">
    <name type="scientific">Ramlibacter rhizophilus</name>
    <dbReference type="NCBI Taxonomy" id="1781167"/>
    <lineage>
        <taxon>Bacteria</taxon>
        <taxon>Pseudomonadati</taxon>
        <taxon>Pseudomonadota</taxon>
        <taxon>Betaproteobacteria</taxon>
        <taxon>Burkholderiales</taxon>
        <taxon>Comamonadaceae</taxon>
        <taxon>Ramlibacter</taxon>
    </lineage>
</organism>
<dbReference type="PANTHER" id="PTHR43283">
    <property type="entry name" value="BETA-LACTAMASE-RELATED"/>
    <property type="match status" value="1"/>
</dbReference>
<dbReference type="Gene3D" id="3.40.710.10">
    <property type="entry name" value="DD-peptidase/beta-lactamase superfamily"/>
    <property type="match status" value="1"/>
</dbReference>
<accession>A0A4Z0C242</accession>
<evidence type="ECO:0000256" key="2">
    <source>
        <dbReference type="SAM" id="MobiDB-lite"/>
    </source>
</evidence>
<reference evidence="4 5" key="1">
    <citation type="submission" date="2019-03" db="EMBL/GenBank/DDBJ databases">
        <title>Ramlibacter rhizophilus CCTCC AB2015357, whole genome shotgun sequence.</title>
        <authorList>
            <person name="Zhang X."/>
            <person name="Feng G."/>
            <person name="Zhu H."/>
        </authorList>
    </citation>
    <scope>NUCLEOTIDE SEQUENCE [LARGE SCALE GENOMIC DNA]</scope>
    <source>
        <strain evidence="4 5">CCTCC AB2015357</strain>
    </source>
</reference>
<dbReference type="Pfam" id="PF00144">
    <property type="entry name" value="Beta-lactamase"/>
    <property type="match status" value="1"/>
</dbReference>
<feature type="region of interest" description="Disordered" evidence="2">
    <location>
        <begin position="170"/>
        <end position="190"/>
    </location>
</feature>
<dbReference type="InterPro" id="IPR050789">
    <property type="entry name" value="Diverse_Enzym_Activities"/>
</dbReference>
<sequence>MSGYFPARGEWARVAPADAGMSGEALAAAAQYAQQHDSQWPYSLYLPDGRYIGNAYVGDKPPHDQPIGIVRPRGGPAGLVVRAGRVVAQWGDVSRADTTYSAAKSYVALVAGLAYDDGLIRSLDDRVSGYALDDGFSSDHNTAITWRHLLQQTSEWQGAVWGKPDSVDHNRQVGAHETDHSRKGVTRELEPPGTRWEYNDVRVNRLALCLTQLFRRSLADVLRERIMEPIGASTNWEWRGYDNARVRFGELEVESVSGGGHWGAGLFISTEDHARVGLLVARGGEWQGRRLISDGYLDELTRPCAANPQYGFMWWLNTGRGLFPSVPEDGVFALGGGQHIVWVAPSLDLVAVTRWVDKPHCDALLGRIASAFA</sequence>